<organism evidence="8 9">
    <name type="scientific">Wujia chipingensis</name>
    <dbReference type="NCBI Taxonomy" id="2763670"/>
    <lineage>
        <taxon>Bacteria</taxon>
        <taxon>Bacillati</taxon>
        <taxon>Bacillota</taxon>
        <taxon>Clostridia</taxon>
        <taxon>Lachnospirales</taxon>
        <taxon>Lachnospiraceae</taxon>
        <taxon>Wujia</taxon>
    </lineage>
</organism>
<evidence type="ECO:0000256" key="3">
    <source>
        <dbReference type="ARBA" id="ARBA00022692"/>
    </source>
</evidence>
<evidence type="ECO:0000256" key="6">
    <source>
        <dbReference type="SAM" id="Phobius"/>
    </source>
</evidence>
<feature type="transmembrane region" description="Helical" evidence="6">
    <location>
        <begin position="227"/>
        <end position="249"/>
    </location>
</feature>
<protein>
    <submittedName>
        <fullName evidence="8">EamA family transporter</fullName>
    </submittedName>
</protein>
<keyword evidence="4 6" id="KW-1133">Transmembrane helix</keyword>
<keyword evidence="9" id="KW-1185">Reference proteome</keyword>
<dbReference type="Pfam" id="PF00892">
    <property type="entry name" value="EamA"/>
    <property type="match status" value="2"/>
</dbReference>
<feature type="transmembrane region" description="Helical" evidence="6">
    <location>
        <begin position="46"/>
        <end position="68"/>
    </location>
</feature>
<feature type="transmembrane region" description="Helical" evidence="6">
    <location>
        <begin position="142"/>
        <end position="159"/>
    </location>
</feature>
<dbReference type="InterPro" id="IPR050638">
    <property type="entry name" value="AA-Vitamin_Transporters"/>
</dbReference>
<evidence type="ECO:0000256" key="5">
    <source>
        <dbReference type="ARBA" id="ARBA00023136"/>
    </source>
</evidence>
<feature type="transmembrane region" description="Helical" evidence="6">
    <location>
        <begin position="171"/>
        <end position="188"/>
    </location>
</feature>
<dbReference type="Proteomes" id="UP000515819">
    <property type="component" value="Chromosome"/>
</dbReference>
<dbReference type="PROSITE" id="PS51257">
    <property type="entry name" value="PROKAR_LIPOPROTEIN"/>
    <property type="match status" value="1"/>
</dbReference>
<comment type="similarity">
    <text evidence="2">Belongs to the EamA transporter family.</text>
</comment>
<proteinExistence type="inferred from homology"/>
<feature type="transmembrane region" description="Helical" evidence="6">
    <location>
        <begin position="109"/>
        <end position="130"/>
    </location>
</feature>
<name>A0A7G9FKK6_9FIRM</name>
<dbReference type="PANTHER" id="PTHR32322:SF2">
    <property type="entry name" value="EAMA DOMAIN-CONTAINING PROTEIN"/>
    <property type="match status" value="1"/>
</dbReference>
<evidence type="ECO:0000256" key="1">
    <source>
        <dbReference type="ARBA" id="ARBA00004141"/>
    </source>
</evidence>
<evidence type="ECO:0000259" key="7">
    <source>
        <dbReference type="Pfam" id="PF00892"/>
    </source>
</evidence>
<dbReference type="PANTHER" id="PTHR32322">
    <property type="entry name" value="INNER MEMBRANE TRANSPORTER"/>
    <property type="match status" value="1"/>
</dbReference>
<feature type="domain" description="EamA" evidence="7">
    <location>
        <begin position="170"/>
        <end position="302"/>
    </location>
</feature>
<keyword evidence="3 6" id="KW-0812">Transmembrane</keyword>
<feature type="transmembrane region" description="Helical" evidence="6">
    <location>
        <begin position="285"/>
        <end position="303"/>
    </location>
</feature>
<dbReference type="RefSeq" id="WP_118544714.1">
    <property type="nucleotide sequence ID" value="NZ_CP060632.1"/>
</dbReference>
<gene>
    <name evidence="8" type="ORF">H9Q76_10105</name>
</gene>
<accession>A0A7G9FKK6</accession>
<feature type="transmembrane region" description="Helical" evidence="6">
    <location>
        <begin position="200"/>
        <end position="221"/>
    </location>
</feature>
<dbReference type="InterPro" id="IPR037185">
    <property type="entry name" value="EmrE-like"/>
</dbReference>
<reference evidence="8 9" key="1">
    <citation type="submission" date="2020-08" db="EMBL/GenBank/DDBJ databases">
        <authorList>
            <person name="Liu C."/>
            <person name="Sun Q."/>
        </authorList>
    </citation>
    <scope>NUCLEOTIDE SEQUENCE [LARGE SCALE GENOMIC DNA]</scope>
    <source>
        <strain evidence="8 9">NSJ-4</strain>
    </source>
</reference>
<dbReference type="SUPFAM" id="SSF103481">
    <property type="entry name" value="Multidrug resistance efflux transporter EmrE"/>
    <property type="match status" value="2"/>
</dbReference>
<evidence type="ECO:0000313" key="9">
    <source>
        <dbReference type="Proteomes" id="UP000515819"/>
    </source>
</evidence>
<evidence type="ECO:0000256" key="2">
    <source>
        <dbReference type="ARBA" id="ARBA00007362"/>
    </source>
</evidence>
<dbReference type="GO" id="GO:0016020">
    <property type="term" value="C:membrane"/>
    <property type="evidence" value="ECO:0007669"/>
    <property type="project" value="UniProtKB-SubCell"/>
</dbReference>
<dbReference type="InterPro" id="IPR000620">
    <property type="entry name" value="EamA_dom"/>
</dbReference>
<feature type="transmembrane region" description="Helical" evidence="6">
    <location>
        <begin position="20"/>
        <end position="40"/>
    </location>
</feature>
<keyword evidence="5 6" id="KW-0472">Membrane</keyword>
<sequence>MSKRRNYDEGTHGNQLRGVLCVLVGAISWGFSGACGQFLFSHYNINTAWLSCMRMLVTGVILTIAYIIRERKAAFDIFKSTRDFFGIILFAIFGVGLCQYAYLEAIHHTNAGIATALQYLAPVMVLIISCVRRLRPPKFREIVAVLLAVGGTFLIATHGNIHQMSISKEGLKWGLLAAFGFCMYTLLPERMLKKWGSQPVVGYGMLICGVVYSCIVKVWTIPVHLDFHGILAVAAMVLIGTMMSFLLFLQGVHDIGPVRASMISSVEPVSATLFSVLWLGTVMTTMDLVGMACILVMVIILSVKE</sequence>
<feature type="transmembrane region" description="Helical" evidence="6">
    <location>
        <begin position="84"/>
        <end position="103"/>
    </location>
</feature>
<evidence type="ECO:0000256" key="4">
    <source>
        <dbReference type="ARBA" id="ARBA00022989"/>
    </source>
</evidence>
<feature type="domain" description="EamA" evidence="7">
    <location>
        <begin position="17"/>
        <end position="156"/>
    </location>
</feature>
<dbReference type="EMBL" id="CP060632">
    <property type="protein sequence ID" value="QNL99087.1"/>
    <property type="molecule type" value="Genomic_DNA"/>
</dbReference>
<comment type="subcellular location">
    <subcellularLocation>
        <location evidence="1">Membrane</location>
        <topology evidence="1">Multi-pass membrane protein</topology>
    </subcellularLocation>
</comment>
<dbReference type="AlphaFoldDB" id="A0A7G9FKK6"/>
<evidence type="ECO:0000313" key="8">
    <source>
        <dbReference type="EMBL" id="QNL99087.1"/>
    </source>
</evidence>
<dbReference type="KEGG" id="wcp:H9Q76_10105"/>